<dbReference type="HOGENOM" id="CLU_1878054_0_0_1"/>
<name>T1KQL3_TETUR</name>
<evidence type="ECO:0000313" key="2">
    <source>
        <dbReference type="EnsemblMetazoa" id="tetur18g00350.1"/>
    </source>
</evidence>
<accession>T1KQL3</accession>
<feature type="compositionally biased region" description="Basic and acidic residues" evidence="1">
    <location>
        <begin position="96"/>
        <end position="110"/>
    </location>
</feature>
<organism evidence="2 3">
    <name type="scientific">Tetranychus urticae</name>
    <name type="common">Two-spotted spider mite</name>
    <dbReference type="NCBI Taxonomy" id="32264"/>
    <lineage>
        <taxon>Eukaryota</taxon>
        <taxon>Metazoa</taxon>
        <taxon>Ecdysozoa</taxon>
        <taxon>Arthropoda</taxon>
        <taxon>Chelicerata</taxon>
        <taxon>Arachnida</taxon>
        <taxon>Acari</taxon>
        <taxon>Acariformes</taxon>
        <taxon>Trombidiformes</taxon>
        <taxon>Prostigmata</taxon>
        <taxon>Eleutherengona</taxon>
        <taxon>Raphignathae</taxon>
        <taxon>Tetranychoidea</taxon>
        <taxon>Tetranychidae</taxon>
        <taxon>Tetranychus</taxon>
    </lineage>
</organism>
<feature type="region of interest" description="Disordered" evidence="1">
    <location>
        <begin position="92"/>
        <end position="122"/>
    </location>
</feature>
<protein>
    <submittedName>
        <fullName evidence="2">Uncharacterized protein</fullName>
    </submittedName>
</protein>
<dbReference type="EnsemblMetazoa" id="tetur18g00350.1">
    <property type="protein sequence ID" value="tetur18g00350.1"/>
    <property type="gene ID" value="tetur18g00350"/>
</dbReference>
<evidence type="ECO:0000313" key="3">
    <source>
        <dbReference type="Proteomes" id="UP000015104"/>
    </source>
</evidence>
<reference evidence="2" key="2">
    <citation type="submission" date="2015-06" db="UniProtKB">
        <authorList>
            <consortium name="EnsemblMetazoa"/>
        </authorList>
    </citation>
    <scope>IDENTIFICATION</scope>
</reference>
<dbReference type="EMBL" id="CAEY01000377">
    <property type="status" value="NOT_ANNOTATED_CDS"/>
    <property type="molecule type" value="Genomic_DNA"/>
</dbReference>
<dbReference type="Proteomes" id="UP000015104">
    <property type="component" value="Unassembled WGS sequence"/>
</dbReference>
<reference evidence="3" key="1">
    <citation type="submission" date="2011-08" db="EMBL/GenBank/DDBJ databases">
        <authorList>
            <person name="Rombauts S."/>
        </authorList>
    </citation>
    <scope>NUCLEOTIDE SEQUENCE</scope>
    <source>
        <strain evidence="3">London</strain>
    </source>
</reference>
<dbReference type="AlphaFoldDB" id="T1KQL3"/>
<keyword evidence="3" id="KW-1185">Reference proteome</keyword>
<sequence>MLEGNAANIPETTVQRRGVKTIDELEAEAQTRQEAGLNFKWGCPYCNKVISDLSQFSPSEHWYRISIKGLNLASLNILTSQFPYFTLLKPSLESKQGSDDKPHIVCKDRMGQSPNKATKGPVKVFYETAGDESNDG</sequence>
<evidence type="ECO:0000256" key="1">
    <source>
        <dbReference type="SAM" id="MobiDB-lite"/>
    </source>
</evidence>
<proteinExistence type="predicted"/>